<accession>A0ACC1NP97</accession>
<dbReference type="Proteomes" id="UP001143910">
    <property type="component" value="Unassembled WGS sequence"/>
</dbReference>
<protein>
    <submittedName>
        <fullName evidence="1">Uncharacterized protein</fullName>
    </submittedName>
</protein>
<sequence length="248" mass="27181">MNINSVNNQKTLTTPVWVLAIRIAQVILSIVILGMAATWSDYALFDGPSLAIAAAVFTWIIVAYILVTEKVPAANIFYTIYAVIALDAYMVIIWLSTWALNAARRAALGNISGGDVGNGGHGRYCYDGYCVNYKRGIAPRSITFSTLTGLLAGVAALGAIVWVSFIVTLVWTVMNFLKGRKEGRFTLGSQSTVTADHNMEEQKAQQPVQPQYASQQQSTQYPQQPVEGQYQQPQYAHDPNHPAAQQHQ</sequence>
<reference evidence="1" key="1">
    <citation type="submission" date="2022-08" db="EMBL/GenBank/DDBJ databases">
        <title>Genome Sequence of Lecanicillium fungicola.</title>
        <authorList>
            <person name="Buettner E."/>
        </authorList>
    </citation>
    <scope>NUCLEOTIDE SEQUENCE</scope>
    <source>
        <strain evidence="1">Babe33</strain>
    </source>
</reference>
<comment type="caution">
    <text evidence="1">The sequence shown here is derived from an EMBL/GenBank/DDBJ whole genome shotgun (WGS) entry which is preliminary data.</text>
</comment>
<proteinExistence type="predicted"/>
<dbReference type="EMBL" id="JANJQO010000181">
    <property type="protein sequence ID" value="KAJ2980671.1"/>
    <property type="molecule type" value="Genomic_DNA"/>
</dbReference>
<evidence type="ECO:0000313" key="1">
    <source>
        <dbReference type="EMBL" id="KAJ2980671.1"/>
    </source>
</evidence>
<organism evidence="1 2">
    <name type="scientific">Zarea fungicola</name>
    <dbReference type="NCBI Taxonomy" id="93591"/>
    <lineage>
        <taxon>Eukaryota</taxon>
        <taxon>Fungi</taxon>
        <taxon>Dikarya</taxon>
        <taxon>Ascomycota</taxon>
        <taxon>Pezizomycotina</taxon>
        <taxon>Sordariomycetes</taxon>
        <taxon>Hypocreomycetidae</taxon>
        <taxon>Hypocreales</taxon>
        <taxon>Cordycipitaceae</taxon>
        <taxon>Zarea</taxon>
    </lineage>
</organism>
<gene>
    <name evidence="1" type="ORF">NQ176_g2502</name>
</gene>
<keyword evidence="2" id="KW-1185">Reference proteome</keyword>
<evidence type="ECO:0000313" key="2">
    <source>
        <dbReference type="Proteomes" id="UP001143910"/>
    </source>
</evidence>
<name>A0ACC1NP97_9HYPO</name>